<organism evidence="3">
    <name type="scientific">Schistocephalus solidus</name>
    <name type="common">Tapeworm</name>
    <dbReference type="NCBI Taxonomy" id="70667"/>
    <lineage>
        <taxon>Eukaryota</taxon>
        <taxon>Metazoa</taxon>
        <taxon>Spiralia</taxon>
        <taxon>Lophotrochozoa</taxon>
        <taxon>Platyhelminthes</taxon>
        <taxon>Cestoda</taxon>
        <taxon>Eucestoda</taxon>
        <taxon>Diphyllobothriidea</taxon>
        <taxon>Diphyllobothriidae</taxon>
        <taxon>Schistocephalus</taxon>
    </lineage>
</organism>
<proteinExistence type="predicted"/>
<dbReference type="AlphaFoldDB" id="A0A183SBC1"/>
<evidence type="ECO:0000313" key="3">
    <source>
        <dbReference type="WBParaSite" id="SSLN_0000157601-mRNA-1"/>
    </source>
</evidence>
<evidence type="ECO:0000313" key="2">
    <source>
        <dbReference type="Proteomes" id="UP000275846"/>
    </source>
</evidence>
<dbReference type="Proteomes" id="UP000275846">
    <property type="component" value="Unassembled WGS sequence"/>
</dbReference>
<dbReference type="OrthoDB" id="6154480at2759"/>
<protein>
    <submittedName>
        <fullName evidence="1 3">Uncharacterized protein</fullName>
    </submittedName>
</protein>
<dbReference type="EMBL" id="UYSU01003543">
    <property type="protein sequence ID" value="VDL87904.1"/>
    <property type="molecule type" value="Genomic_DNA"/>
</dbReference>
<accession>A0A183SBC1</accession>
<reference evidence="1 2" key="2">
    <citation type="submission" date="2018-11" db="EMBL/GenBank/DDBJ databases">
        <authorList>
            <consortium name="Pathogen Informatics"/>
        </authorList>
    </citation>
    <scope>NUCLEOTIDE SEQUENCE [LARGE SCALE GENOMIC DNA]</scope>
    <source>
        <strain evidence="1 2">NST_G2</strain>
    </source>
</reference>
<name>A0A183SBC1_SCHSO</name>
<dbReference type="WBParaSite" id="SSLN_0000157601-mRNA-1">
    <property type="protein sequence ID" value="SSLN_0000157601-mRNA-1"/>
    <property type="gene ID" value="SSLN_0000157601"/>
</dbReference>
<reference evidence="3" key="1">
    <citation type="submission" date="2016-06" db="UniProtKB">
        <authorList>
            <consortium name="WormBaseParasite"/>
        </authorList>
    </citation>
    <scope>IDENTIFICATION</scope>
</reference>
<gene>
    <name evidence="1" type="ORF">SSLN_LOCUS1519</name>
</gene>
<keyword evidence="2" id="KW-1185">Reference proteome</keyword>
<sequence length="171" mass="19423">MLRQVPLRRSSHLVRMDDERIPKRLFYGDVATGARRQGGKIRRYKDTLKKSLKQLHINPVTWEDRAQDRPAWRRSVKTGSAIYEANRIAATKAKRATRKSPAPWTNIVDTQALPTRPRCQRIFRARIGLVGHLRTQCTNNLTIPISTSDSKNPPLTPTPSLLASIPLLQPS</sequence>
<evidence type="ECO:0000313" key="1">
    <source>
        <dbReference type="EMBL" id="VDL87904.1"/>
    </source>
</evidence>